<dbReference type="InterPro" id="IPR001932">
    <property type="entry name" value="PPM-type_phosphatase-like_dom"/>
</dbReference>
<dbReference type="GO" id="GO:0046872">
    <property type="term" value="F:metal ion binding"/>
    <property type="evidence" value="ECO:0007669"/>
    <property type="project" value="UniProtKB-KW"/>
</dbReference>
<sequence>MGTYLSKPITDKESHDTDNGWLSCGSSSMQGWRESQEDAHNCLLDFDKSVALFAVYDGHGGAEVAQYAAEKLPSLVKNTLYDAQDYEQALIKAFMDFDDSLIESPSVERLTALREDINEECADEEEEREELNELYEEAKIPIEDILLKYKNKIIEDMEKKKESENEPSSSKESPLTPLLKSVGMFNNNCLRKYYVII</sequence>
<dbReference type="InterPro" id="IPR015655">
    <property type="entry name" value="PP2C"/>
</dbReference>
<dbReference type="AlphaFoldDB" id="A0A2S2NI53"/>
<dbReference type="PROSITE" id="PS01032">
    <property type="entry name" value="PPM_1"/>
    <property type="match status" value="1"/>
</dbReference>
<dbReference type="GO" id="GO:0004722">
    <property type="term" value="F:protein serine/threonine phosphatase activity"/>
    <property type="evidence" value="ECO:0007669"/>
    <property type="project" value="InterPro"/>
</dbReference>
<dbReference type="Pfam" id="PF00481">
    <property type="entry name" value="PP2C"/>
    <property type="match status" value="1"/>
</dbReference>
<gene>
    <name evidence="6" type="ORF">g.64331</name>
</gene>
<dbReference type="Gene3D" id="3.60.40.10">
    <property type="entry name" value="PPM-type phosphatase domain"/>
    <property type="match status" value="1"/>
</dbReference>
<organism evidence="6">
    <name type="scientific">Schizaphis graminum</name>
    <name type="common">Green bug aphid</name>
    <dbReference type="NCBI Taxonomy" id="13262"/>
    <lineage>
        <taxon>Eukaryota</taxon>
        <taxon>Metazoa</taxon>
        <taxon>Ecdysozoa</taxon>
        <taxon>Arthropoda</taxon>
        <taxon>Hexapoda</taxon>
        <taxon>Insecta</taxon>
        <taxon>Pterygota</taxon>
        <taxon>Neoptera</taxon>
        <taxon>Paraneoptera</taxon>
        <taxon>Hemiptera</taxon>
        <taxon>Sternorrhyncha</taxon>
        <taxon>Aphidomorpha</taxon>
        <taxon>Aphidoidea</taxon>
        <taxon>Aphididae</taxon>
        <taxon>Aphidini</taxon>
        <taxon>Schizaphis</taxon>
    </lineage>
</organism>
<name>A0A2S2NI53_SCHGA</name>
<evidence type="ECO:0000256" key="3">
    <source>
        <dbReference type="ARBA" id="ARBA00022912"/>
    </source>
</evidence>
<feature type="region of interest" description="Disordered" evidence="4">
    <location>
        <begin position="158"/>
        <end position="177"/>
    </location>
</feature>
<evidence type="ECO:0000259" key="5">
    <source>
        <dbReference type="PROSITE" id="PS51746"/>
    </source>
</evidence>
<dbReference type="EMBL" id="GGMR01004264">
    <property type="protein sequence ID" value="MBY16883.1"/>
    <property type="molecule type" value="Transcribed_RNA"/>
</dbReference>
<keyword evidence="3" id="KW-0904">Protein phosphatase</keyword>
<evidence type="ECO:0000313" key="6">
    <source>
        <dbReference type="EMBL" id="MBY16883.1"/>
    </source>
</evidence>
<dbReference type="InterPro" id="IPR000222">
    <property type="entry name" value="PP2C_BS"/>
</dbReference>
<accession>A0A2S2NI53</accession>
<dbReference type="PANTHER" id="PTHR47992">
    <property type="entry name" value="PROTEIN PHOSPHATASE"/>
    <property type="match status" value="1"/>
</dbReference>
<dbReference type="SUPFAM" id="SSF81606">
    <property type="entry name" value="PP2C-like"/>
    <property type="match status" value="1"/>
</dbReference>
<keyword evidence="2" id="KW-0378">Hydrolase</keyword>
<dbReference type="PROSITE" id="PS51746">
    <property type="entry name" value="PPM_2"/>
    <property type="match status" value="1"/>
</dbReference>
<feature type="domain" description="PPM-type phosphatase" evidence="5">
    <location>
        <begin position="23"/>
        <end position="197"/>
    </location>
</feature>
<evidence type="ECO:0000256" key="2">
    <source>
        <dbReference type="ARBA" id="ARBA00022801"/>
    </source>
</evidence>
<keyword evidence="1" id="KW-0479">Metal-binding</keyword>
<evidence type="ECO:0000256" key="1">
    <source>
        <dbReference type="ARBA" id="ARBA00022723"/>
    </source>
</evidence>
<proteinExistence type="predicted"/>
<protein>
    <recommendedName>
        <fullName evidence="5">PPM-type phosphatase domain-containing protein</fullName>
    </recommendedName>
</protein>
<evidence type="ECO:0000256" key="4">
    <source>
        <dbReference type="SAM" id="MobiDB-lite"/>
    </source>
</evidence>
<reference evidence="6" key="1">
    <citation type="submission" date="2018-04" db="EMBL/GenBank/DDBJ databases">
        <title>Transcriptome of Schizaphis graminum biotype I.</title>
        <authorList>
            <person name="Scully E.D."/>
            <person name="Geib S.M."/>
            <person name="Palmer N.A."/>
            <person name="Koch K."/>
            <person name="Bradshaw J."/>
            <person name="Heng-Moss T."/>
            <person name="Sarath G."/>
        </authorList>
    </citation>
    <scope>NUCLEOTIDE SEQUENCE</scope>
</reference>
<dbReference type="InterPro" id="IPR036457">
    <property type="entry name" value="PPM-type-like_dom_sf"/>
</dbReference>